<dbReference type="OrthoDB" id="9858035at2"/>
<dbReference type="RefSeq" id="WP_008628227.1">
    <property type="nucleotide sequence ID" value="NZ_AMZY02000011.1"/>
</dbReference>
<dbReference type="AlphaFoldDB" id="M7X645"/>
<dbReference type="EMBL" id="AMZY02000011">
    <property type="protein sequence ID" value="EMS32890.1"/>
    <property type="molecule type" value="Genomic_DNA"/>
</dbReference>
<accession>M7X645</accession>
<evidence type="ECO:0000313" key="2">
    <source>
        <dbReference type="Proteomes" id="UP000010953"/>
    </source>
</evidence>
<name>M7X645_9BACT</name>
<comment type="caution">
    <text evidence="1">The sequence shown here is derived from an EMBL/GenBank/DDBJ whole genome shotgun (WGS) entry which is preliminary data.</text>
</comment>
<dbReference type="Proteomes" id="UP000010953">
    <property type="component" value="Unassembled WGS sequence"/>
</dbReference>
<proteinExistence type="predicted"/>
<gene>
    <name evidence="1" type="ORF">C943_00897</name>
</gene>
<evidence type="ECO:0000313" key="1">
    <source>
        <dbReference type="EMBL" id="EMS32890.1"/>
    </source>
</evidence>
<reference evidence="1" key="1">
    <citation type="submission" date="2013-01" db="EMBL/GenBank/DDBJ databases">
        <title>Genome assembly of Mariniradius saccharolyticus AK6.</title>
        <authorList>
            <person name="Vaidya B."/>
            <person name="Khatri I."/>
            <person name="Tanuku N.R.S."/>
            <person name="Subramanian S."/>
            <person name="Pinnaka A."/>
        </authorList>
    </citation>
    <scope>NUCLEOTIDE SEQUENCE [LARGE SCALE GENOMIC DNA]</scope>
    <source>
        <strain evidence="1">AK6</strain>
    </source>
</reference>
<keyword evidence="2" id="KW-1185">Reference proteome</keyword>
<sequence length="76" mass="9030">MKDLFGNTKPIQIEIDEWWFNGRIIIRQRDSRLPKWISFEDNNSRFVEIHGSKKEAISFALHNPCKNPKNLGIDYI</sequence>
<organism evidence="1 2">
    <name type="scientific">Mariniradius saccharolyticus AK6</name>
    <dbReference type="NCBI Taxonomy" id="1239962"/>
    <lineage>
        <taxon>Bacteria</taxon>
        <taxon>Pseudomonadati</taxon>
        <taxon>Bacteroidota</taxon>
        <taxon>Cytophagia</taxon>
        <taxon>Cytophagales</taxon>
        <taxon>Cyclobacteriaceae</taxon>
        <taxon>Mariniradius</taxon>
    </lineage>
</organism>
<protein>
    <submittedName>
        <fullName evidence="1">Uncharacterized protein</fullName>
    </submittedName>
</protein>
<dbReference type="STRING" id="1239962.C943_00897"/>
<dbReference type="InParanoid" id="M7X645"/>